<keyword evidence="6" id="KW-0560">Oxidoreductase</keyword>
<dbReference type="InterPro" id="IPR017938">
    <property type="entry name" value="Riboflavin_synthase-like_b-brl"/>
</dbReference>
<reference evidence="10 11" key="1">
    <citation type="submission" date="2016-05" db="EMBL/GenBank/DDBJ databases">
        <title>Comparative analysis of secretome profiles of manganese(II)-oxidizing ascomycete fungi.</title>
        <authorList>
            <consortium name="DOE Joint Genome Institute"/>
            <person name="Zeiner C.A."/>
            <person name="Purvine S.O."/>
            <person name="Zink E.M."/>
            <person name="Wu S."/>
            <person name="Pasa-Tolic L."/>
            <person name="Chaput D.L."/>
            <person name="Haridas S."/>
            <person name="Grigoriev I.V."/>
            <person name="Santelli C.M."/>
            <person name="Hansel C.M."/>
        </authorList>
    </citation>
    <scope>NUCLEOTIDE SEQUENCE [LARGE SCALE GENOMIC DNA]</scope>
    <source>
        <strain evidence="10 11">AP3s5-JAC2a</strain>
    </source>
</reference>
<gene>
    <name evidence="10" type="ORF">CC84DRAFT_1167842</name>
</gene>
<evidence type="ECO:0000256" key="2">
    <source>
        <dbReference type="ARBA" id="ARBA00004370"/>
    </source>
</evidence>
<feature type="domain" description="FAD-binding FR-type" evidence="9">
    <location>
        <begin position="1"/>
        <end position="154"/>
    </location>
</feature>
<dbReference type="OrthoDB" id="432685at2759"/>
<evidence type="ECO:0000313" key="11">
    <source>
        <dbReference type="Proteomes" id="UP000077069"/>
    </source>
</evidence>
<evidence type="ECO:0000256" key="5">
    <source>
        <dbReference type="ARBA" id="ARBA00022827"/>
    </source>
</evidence>
<dbReference type="GO" id="GO:0005739">
    <property type="term" value="C:mitochondrion"/>
    <property type="evidence" value="ECO:0007669"/>
    <property type="project" value="TreeGrafter"/>
</dbReference>
<dbReference type="STRING" id="1460663.A0A177C4S3"/>
<dbReference type="PANTHER" id="PTHR19370:SF189">
    <property type="entry name" value="CYTOCHROME C MITOCHONDRIAL IMPORT FACTOR CYC2"/>
    <property type="match status" value="1"/>
</dbReference>
<protein>
    <recommendedName>
        <fullName evidence="9">FAD-binding FR-type domain-containing protein</fullName>
    </recommendedName>
</protein>
<feature type="binding site" evidence="8">
    <location>
        <position position="120"/>
    </location>
    <ligand>
        <name>FAD</name>
        <dbReference type="ChEBI" id="CHEBI:57692"/>
    </ligand>
</feature>
<keyword evidence="11" id="KW-1185">Reference proteome</keyword>
<dbReference type="GO" id="GO:0016491">
    <property type="term" value="F:oxidoreductase activity"/>
    <property type="evidence" value="ECO:0007669"/>
    <property type="project" value="UniProtKB-KW"/>
</dbReference>
<dbReference type="InterPro" id="IPR001433">
    <property type="entry name" value="OxRdtase_FAD/NAD-bd"/>
</dbReference>
<keyword evidence="7" id="KW-0472">Membrane</keyword>
<accession>A0A177C4S3</accession>
<dbReference type="SUPFAM" id="SSF52343">
    <property type="entry name" value="Ferredoxin reductase-like, C-terminal NADP-linked domain"/>
    <property type="match status" value="1"/>
</dbReference>
<dbReference type="SUPFAM" id="SSF63380">
    <property type="entry name" value="Riboflavin synthase domain-like"/>
    <property type="match status" value="1"/>
</dbReference>
<feature type="binding site" evidence="8">
    <location>
        <position position="97"/>
    </location>
    <ligand>
        <name>FAD</name>
        <dbReference type="ChEBI" id="CHEBI:57692"/>
    </ligand>
</feature>
<evidence type="ECO:0000259" key="9">
    <source>
        <dbReference type="PROSITE" id="PS51384"/>
    </source>
</evidence>
<dbReference type="InterPro" id="IPR008333">
    <property type="entry name" value="Cbr1-like_FAD-bd_dom"/>
</dbReference>
<evidence type="ECO:0000256" key="8">
    <source>
        <dbReference type="PIRSR" id="PIRSR601834-1"/>
    </source>
</evidence>
<feature type="binding site" evidence="8">
    <location>
        <position position="129"/>
    </location>
    <ligand>
        <name>FAD</name>
        <dbReference type="ChEBI" id="CHEBI:57692"/>
    </ligand>
</feature>
<dbReference type="InterPro" id="IPR001834">
    <property type="entry name" value="CBR-like"/>
</dbReference>
<dbReference type="Pfam" id="PF00970">
    <property type="entry name" value="FAD_binding_6"/>
    <property type="match status" value="1"/>
</dbReference>
<comment type="similarity">
    <text evidence="3">Belongs to the flavoprotein pyridine nucleotide cytochrome reductase family.</text>
</comment>
<dbReference type="Proteomes" id="UP000077069">
    <property type="component" value="Unassembled WGS sequence"/>
</dbReference>
<dbReference type="Gene3D" id="3.40.50.80">
    <property type="entry name" value="Nucleotide-binding domain of ferredoxin-NADP reductase (FNR) module"/>
    <property type="match status" value="1"/>
</dbReference>
<dbReference type="InterPro" id="IPR017927">
    <property type="entry name" value="FAD-bd_FR_type"/>
</dbReference>
<evidence type="ECO:0000256" key="3">
    <source>
        <dbReference type="ARBA" id="ARBA00006105"/>
    </source>
</evidence>
<dbReference type="Gene3D" id="2.40.30.10">
    <property type="entry name" value="Translation factors"/>
    <property type="match status" value="1"/>
</dbReference>
<sequence>MSRFTRIKGPRPLYICAAAGVGVAVYRLLKPESFNASLHPHDFAPYILVDKQSVSSTNAIFTLHDGFGVPEPDSIKEARKRGVWSVQAKQPQLQIARAYTPLPSKPDEVDDEDGHSLRFLIRKETGGEMSTYLHRLPAGSTIELRGPTVEYELPQDVKEVVFLAGGTGIAPAMQVAEALSRSPGSKMHLLWANRRREECEGGFGDEAALDASGQQPSWWKGLLGLRQHSDQSQHLGTRKTGSKGLIVRELEALKERSQAASGGLNIEYYVDEERSFIKPGDVVKRIRTEPSEGQGSRLILISGPDGFVDYWAGKKLWVEGREVQGPLGGVLAKIDLKNWQVVKL</sequence>
<dbReference type="AlphaFoldDB" id="A0A177C4S3"/>
<evidence type="ECO:0000256" key="4">
    <source>
        <dbReference type="ARBA" id="ARBA00022630"/>
    </source>
</evidence>
<evidence type="ECO:0000256" key="1">
    <source>
        <dbReference type="ARBA" id="ARBA00001974"/>
    </source>
</evidence>
<keyword evidence="4 8" id="KW-0285">Flavoprotein</keyword>
<organism evidence="10 11">
    <name type="scientific">Paraphaeosphaeria sporulosa</name>
    <dbReference type="NCBI Taxonomy" id="1460663"/>
    <lineage>
        <taxon>Eukaryota</taxon>
        <taxon>Fungi</taxon>
        <taxon>Dikarya</taxon>
        <taxon>Ascomycota</taxon>
        <taxon>Pezizomycotina</taxon>
        <taxon>Dothideomycetes</taxon>
        <taxon>Pleosporomycetidae</taxon>
        <taxon>Pleosporales</taxon>
        <taxon>Massarineae</taxon>
        <taxon>Didymosphaeriaceae</taxon>
        <taxon>Paraphaeosphaeria</taxon>
    </lineage>
</organism>
<comment type="subcellular location">
    <subcellularLocation>
        <location evidence="2">Membrane</location>
    </subcellularLocation>
</comment>
<dbReference type="Pfam" id="PF00175">
    <property type="entry name" value="NAD_binding_1"/>
    <property type="match status" value="1"/>
</dbReference>
<dbReference type="GeneID" id="28762758"/>
<name>A0A177C4S3_9PLEO</name>
<proteinExistence type="inferred from homology"/>
<feature type="binding site" evidence="8">
    <location>
        <position position="99"/>
    </location>
    <ligand>
        <name>FAD</name>
        <dbReference type="ChEBI" id="CHEBI:57692"/>
    </ligand>
</feature>
<keyword evidence="5 8" id="KW-0274">FAD</keyword>
<feature type="binding site" evidence="8">
    <location>
        <position position="130"/>
    </location>
    <ligand>
        <name>FAD</name>
        <dbReference type="ChEBI" id="CHEBI:57692"/>
    </ligand>
</feature>
<dbReference type="InParanoid" id="A0A177C4S3"/>
<dbReference type="EMBL" id="KV441557">
    <property type="protein sequence ID" value="OAG01670.1"/>
    <property type="molecule type" value="Genomic_DNA"/>
</dbReference>
<dbReference type="PRINTS" id="PR00406">
    <property type="entry name" value="CYTB5RDTASE"/>
</dbReference>
<evidence type="ECO:0000256" key="6">
    <source>
        <dbReference type="ARBA" id="ARBA00023002"/>
    </source>
</evidence>
<dbReference type="PANTHER" id="PTHR19370">
    <property type="entry name" value="NADH-CYTOCHROME B5 REDUCTASE"/>
    <property type="match status" value="1"/>
</dbReference>
<dbReference type="GO" id="GO:0016020">
    <property type="term" value="C:membrane"/>
    <property type="evidence" value="ECO:0007669"/>
    <property type="project" value="UniProtKB-SubCell"/>
</dbReference>
<dbReference type="PROSITE" id="PS51384">
    <property type="entry name" value="FAD_FR"/>
    <property type="match status" value="1"/>
</dbReference>
<evidence type="ECO:0000256" key="7">
    <source>
        <dbReference type="ARBA" id="ARBA00023136"/>
    </source>
</evidence>
<dbReference type="InterPro" id="IPR039261">
    <property type="entry name" value="FNR_nucleotide-bd"/>
</dbReference>
<dbReference type="RefSeq" id="XP_018032035.1">
    <property type="nucleotide sequence ID" value="XM_018179272.1"/>
</dbReference>
<comment type="cofactor">
    <cofactor evidence="1 8">
        <name>FAD</name>
        <dbReference type="ChEBI" id="CHEBI:57692"/>
    </cofactor>
</comment>
<dbReference type="CDD" id="cd06183">
    <property type="entry name" value="cyt_b5_reduct_like"/>
    <property type="match status" value="1"/>
</dbReference>
<evidence type="ECO:0000313" key="10">
    <source>
        <dbReference type="EMBL" id="OAG01670.1"/>
    </source>
</evidence>